<dbReference type="Proteomes" id="UP000594261">
    <property type="component" value="Chromosome 11"/>
</dbReference>
<organism evidence="2 3">
    <name type="scientific">Quercus lobata</name>
    <name type="common">Valley oak</name>
    <dbReference type="NCBI Taxonomy" id="97700"/>
    <lineage>
        <taxon>Eukaryota</taxon>
        <taxon>Viridiplantae</taxon>
        <taxon>Streptophyta</taxon>
        <taxon>Embryophyta</taxon>
        <taxon>Tracheophyta</taxon>
        <taxon>Spermatophyta</taxon>
        <taxon>Magnoliopsida</taxon>
        <taxon>eudicotyledons</taxon>
        <taxon>Gunneridae</taxon>
        <taxon>Pentapetalae</taxon>
        <taxon>rosids</taxon>
        <taxon>fabids</taxon>
        <taxon>Fagales</taxon>
        <taxon>Fagaceae</taxon>
        <taxon>Quercus</taxon>
    </lineage>
</organism>
<accession>A0A7N2MZA3</accession>
<dbReference type="EMBL" id="LRBV02000011">
    <property type="status" value="NOT_ANNOTATED_CDS"/>
    <property type="molecule type" value="Genomic_DNA"/>
</dbReference>
<evidence type="ECO:0000313" key="2">
    <source>
        <dbReference type="EnsemblPlants" id="QL11p042709:mrna"/>
    </source>
</evidence>
<proteinExistence type="predicted"/>
<sequence length="380" mass="44892">MLVNDMDEKRTGIETLGSSSHQTEEELLDLPRSNHAEDYLFVSPRKKKRKEKGLPVRLFNSLPIFPALAKLNDFKEDIPAKILKHESSPRISPQKDDERSLLDFLEQIPPEKVTWEFDATKKVLHFGPYHRTIFKRIADILYSYHKNNLFSGDVIGRMRVDSNGHITHPYEPVKTSNLEGRKVDMIHFRWLVAKVVRKYFGKDYELHLSKYFKLFFSELFLQPAVLKRSYMFQYYHPVFYNDGDKYKLLKVLRDLRKRDEKYFTDCFGLGDSAYGYSSWWSLLENENDESMLGGVYLYENNNINLYDNNPNSLPIFLRNCHEHFTGGTETKNKRIIVRNREIKKENKEIQMKNDKVRQRMQNSGQRANLQLGLLCTVDEK</sequence>
<feature type="compositionally biased region" description="Basic and acidic residues" evidence="1">
    <location>
        <begin position="1"/>
        <end position="12"/>
    </location>
</feature>
<dbReference type="EnsemblPlants" id="QL11p042709:mrna">
    <property type="protein sequence ID" value="QL11p042709:mrna"/>
    <property type="gene ID" value="QL11p042709"/>
</dbReference>
<protein>
    <submittedName>
        <fullName evidence="2">Uncharacterized protein</fullName>
    </submittedName>
</protein>
<reference evidence="2" key="2">
    <citation type="submission" date="2021-01" db="UniProtKB">
        <authorList>
            <consortium name="EnsemblPlants"/>
        </authorList>
    </citation>
    <scope>IDENTIFICATION</scope>
</reference>
<dbReference type="AlphaFoldDB" id="A0A7N2MZA3"/>
<name>A0A7N2MZA3_QUELO</name>
<evidence type="ECO:0000313" key="3">
    <source>
        <dbReference type="Proteomes" id="UP000594261"/>
    </source>
</evidence>
<dbReference type="Gramene" id="QL11p042709:mrna">
    <property type="protein sequence ID" value="QL11p042709:mrna"/>
    <property type="gene ID" value="QL11p042709"/>
</dbReference>
<evidence type="ECO:0000256" key="1">
    <source>
        <dbReference type="SAM" id="MobiDB-lite"/>
    </source>
</evidence>
<dbReference type="InParanoid" id="A0A7N2MZA3"/>
<reference evidence="2 3" key="1">
    <citation type="journal article" date="2016" name="G3 (Bethesda)">
        <title>First Draft Assembly and Annotation of the Genome of a California Endemic Oak Quercus lobata Nee (Fagaceae).</title>
        <authorList>
            <person name="Sork V.L."/>
            <person name="Fitz-Gibbon S.T."/>
            <person name="Puiu D."/>
            <person name="Crepeau M."/>
            <person name="Gugger P.F."/>
            <person name="Sherman R."/>
            <person name="Stevens K."/>
            <person name="Langley C.H."/>
            <person name="Pellegrini M."/>
            <person name="Salzberg S.L."/>
        </authorList>
    </citation>
    <scope>NUCLEOTIDE SEQUENCE [LARGE SCALE GENOMIC DNA]</scope>
    <source>
        <strain evidence="2 3">cv. SW786</strain>
    </source>
</reference>
<keyword evidence="3" id="KW-1185">Reference proteome</keyword>
<feature type="region of interest" description="Disordered" evidence="1">
    <location>
        <begin position="1"/>
        <end position="28"/>
    </location>
</feature>